<keyword evidence="3" id="KW-1185">Reference proteome</keyword>
<feature type="transmembrane region" description="Helical" evidence="1">
    <location>
        <begin position="124"/>
        <end position="141"/>
    </location>
</feature>
<evidence type="ECO:0000313" key="2">
    <source>
        <dbReference type="EMBL" id="SMH33885.1"/>
    </source>
</evidence>
<feature type="transmembrane region" description="Helical" evidence="1">
    <location>
        <begin position="82"/>
        <end position="104"/>
    </location>
</feature>
<dbReference type="Proteomes" id="UP000193083">
    <property type="component" value="Unassembled WGS sequence"/>
</dbReference>
<sequence>MTLIALALTVVLTFVAGLHVYWGIGGVWPGTDQRSLARAVVGFRGVDATPSPTACFAVAACLVLAALWPAALAGLFASPFQLAGLVAGAVMLALVFLARGIAGFTPAWRRLTPEEPFATNDRRFFSPLCLALGAGFLVLAFERALS</sequence>
<dbReference type="Pfam" id="PF13160">
    <property type="entry name" value="DUF3995"/>
    <property type="match status" value="1"/>
</dbReference>
<organism evidence="2 3">
    <name type="scientific">Mesorhizobium australicum</name>
    <dbReference type="NCBI Taxonomy" id="536018"/>
    <lineage>
        <taxon>Bacteria</taxon>
        <taxon>Pseudomonadati</taxon>
        <taxon>Pseudomonadota</taxon>
        <taxon>Alphaproteobacteria</taxon>
        <taxon>Hyphomicrobiales</taxon>
        <taxon>Phyllobacteriaceae</taxon>
        <taxon>Mesorhizobium</taxon>
    </lineage>
</organism>
<keyword evidence="1" id="KW-0472">Membrane</keyword>
<gene>
    <name evidence="2" type="ORF">SAMN02982922_1461</name>
</gene>
<evidence type="ECO:0000313" key="3">
    <source>
        <dbReference type="Proteomes" id="UP000193083"/>
    </source>
</evidence>
<reference evidence="3" key="1">
    <citation type="submission" date="2017-04" db="EMBL/GenBank/DDBJ databases">
        <authorList>
            <person name="Varghese N."/>
            <person name="Submissions S."/>
        </authorList>
    </citation>
    <scope>NUCLEOTIDE SEQUENCE [LARGE SCALE GENOMIC DNA]</scope>
    <source>
        <strain evidence="3">B5P</strain>
    </source>
</reference>
<dbReference type="RefSeq" id="WP_085463552.1">
    <property type="nucleotide sequence ID" value="NZ_FXBL01000004.1"/>
</dbReference>
<dbReference type="AlphaFoldDB" id="A0A1X7NA09"/>
<feature type="transmembrane region" description="Helical" evidence="1">
    <location>
        <begin position="56"/>
        <end position="75"/>
    </location>
</feature>
<evidence type="ECO:0000256" key="1">
    <source>
        <dbReference type="SAM" id="Phobius"/>
    </source>
</evidence>
<dbReference type="OrthoDB" id="344976at2"/>
<evidence type="ECO:0008006" key="4">
    <source>
        <dbReference type="Google" id="ProtNLM"/>
    </source>
</evidence>
<keyword evidence="1" id="KW-0812">Transmembrane</keyword>
<name>A0A1X7NA09_9HYPH</name>
<proteinExistence type="predicted"/>
<dbReference type="EMBL" id="FXBL01000004">
    <property type="protein sequence ID" value="SMH33885.1"/>
    <property type="molecule type" value="Genomic_DNA"/>
</dbReference>
<protein>
    <recommendedName>
        <fullName evidence="4">DUF3995 domain-containing protein</fullName>
    </recommendedName>
</protein>
<dbReference type="InterPro" id="IPR025058">
    <property type="entry name" value="DUF3995"/>
</dbReference>
<keyword evidence="1" id="KW-1133">Transmembrane helix</keyword>
<accession>A0A1X7NA09</accession>